<sequence length="68" mass="7858">MQKKAIYVDMEPADCIQAREEIISEDNFQLHESCQDCHADCIFAASVTEDFNLVQDEEGNWEYLEGLQ</sequence>
<reference evidence="1 2" key="1">
    <citation type="submission" date="2020-04" db="EMBL/GenBank/DDBJ databases">
        <authorList>
            <person name="Hitch T.C.A."/>
            <person name="Wylensek D."/>
            <person name="Clavel T."/>
        </authorList>
    </citation>
    <scope>NUCLEOTIDE SEQUENCE [LARGE SCALE GENOMIC DNA]</scope>
    <source>
        <strain evidence="1 2">COR2-253-APC-1A</strain>
    </source>
</reference>
<name>A0A848B0E0_9BACT</name>
<organism evidence="1 2">
    <name type="scientific">Victivallis vadensis</name>
    <dbReference type="NCBI Taxonomy" id="172901"/>
    <lineage>
        <taxon>Bacteria</taxon>
        <taxon>Pseudomonadati</taxon>
        <taxon>Lentisphaerota</taxon>
        <taxon>Lentisphaeria</taxon>
        <taxon>Victivallales</taxon>
        <taxon>Victivallaceae</taxon>
        <taxon>Victivallis</taxon>
    </lineage>
</organism>
<dbReference type="AlphaFoldDB" id="A0A848B0E0"/>
<evidence type="ECO:0000313" key="2">
    <source>
        <dbReference type="Proteomes" id="UP000576225"/>
    </source>
</evidence>
<proteinExistence type="predicted"/>
<protein>
    <submittedName>
        <fullName evidence="1">Uncharacterized protein</fullName>
    </submittedName>
</protein>
<gene>
    <name evidence="1" type="ORF">HF882_22415</name>
</gene>
<dbReference type="Proteomes" id="UP000576225">
    <property type="component" value="Unassembled WGS sequence"/>
</dbReference>
<accession>A0A848B0E0</accession>
<evidence type="ECO:0000313" key="1">
    <source>
        <dbReference type="EMBL" id="NMD89344.1"/>
    </source>
</evidence>
<dbReference type="EMBL" id="JABAEW010000107">
    <property type="protein sequence ID" value="NMD89344.1"/>
    <property type="molecule type" value="Genomic_DNA"/>
</dbReference>
<comment type="caution">
    <text evidence="1">The sequence shown here is derived from an EMBL/GenBank/DDBJ whole genome shotgun (WGS) entry which is preliminary data.</text>
</comment>